<organism evidence="11 12">
    <name type="scientific">Sporolactobacillus putidus</name>
    <dbReference type="NCBI Taxonomy" id="492735"/>
    <lineage>
        <taxon>Bacteria</taxon>
        <taxon>Bacillati</taxon>
        <taxon>Bacillota</taxon>
        <taxon>Bacilli</taxon>
        <taxon>Bacillales</taxon>
        <taxon>Sporolactobacillaceae</taxon>
        <taxon>Sporolactobacillus</taxon>
    </lineage>
</organism>
<keyword evidence="12" id="KW-1185">Reference proteome</keyword>
<dbReference type="CDD" id="cd00209">
    <property type="entry name" value="DHFR"/>
    <property type="match status" value="1"/>
</dbReference>
<comment type="function">
    <text evidence="7 8">Key enzyme in folate metabolism. Catalyzes an essential reaction for de novo glycine and purine synthesis, and for DNA precursor synthesis.</text>
</comment>
<reference evidence="11" key="2">
    <citation type="submission" date="2020-09" db="EMBL/GenBank/DDBJ databases">
        <authorList>
            <person name="Sun Q."/>
            <person name="Ohkuma M."/>
        </authorList>
    </citation>
    <scope>NUCLEOTIDE SEQUENCE</scope>
    <source>
        <strain evidence="11">JCM 15325</strain>
    </source>
</reference>
<dbReference type="Proteomes" id="UP000654670">
    <property type="component" value="Unassembled WGS sequence"/>
</dbReference>
<dbReference type="GO" id="GO:0005829">
    <property type="term" value="C:cytosol"/>
    <property type="evidence" value="ECO:0007669"/>
    <property type="project" value="TreeGrafter"/>
</dbReference>
<dbReference type="RefSeq" id="WP_188804497.1">
    <property type="nucleotide sequence ID" value="NZ_BMOK01000015.1"/>
</dbReference>
<dbReference type="GO" id="GO:0070401">
    <property type="term" value="F:NADP+ binding"/>
    <property type="evidence" value="ECO:0007669"/>
    <property type="project" value="UniProtKB-ARBA"/>
</dbReference>
<comment type="caution">
    <text evidence="11">The sequence shown here is derived from an EMBL/GenBank/DDBJ whole genome shotgun (WGS) entry which is preliminary data.</text>
</comment>
<evidence type="ECO:0000256" key="7">
    <source>
        <dbReference type="ARBA" id="ARBA00025067"/>
    </source>
</evidence>
<gene>
    <name evidence="11" type="primary">dfrA</name>
    <name evidence="11" type="ORF">GCM10007968_28180</name>
</gene>
<dbReference type="EMBL" id="BMOK01000015">
    <property type="protein sequence ID" value="GGL62531.1"/>
    <property type="molecule type" value="Genomic_DNA"/>
</dbReference>
<evidence type="ECO:0000256" key="9">
    <source>
        <dbReference type="RuleBase" id="RU004474"/>
    </source>
</evidence>
<comment type="catalytic activity">
    <reaction evidence="8">
        <text>(6S)-5,6,7,8-tetrahydrofolate + NADP(+) = 7,8-dihydrofolate + NADPH + H(+)</text>
        <dbReference type="Rhea" id="RHEA:15009"/>
        <dbReference type="ChEBI" id="CHEBI:15378"/>
        <dbReference type="ChEBI" id="CHEBI:57451"/>
        <dbReference type="ChEBI" id="CHEBI:57453"/>
        <dbReference type="ChEBI" id="CHEBI:57783"/>
        <dbReference type="ChEBI" id="CHEBI:58349"/>
        <dbReference type="EC" id="1.5.1.3"/>
    </reaction>
</comment>
<comment type="pathway">
    <text evidence="1 8">Cofactor biosynthesis; tetrahydrofolate biosynthesis; 5,6,7,8-tetrahydrofolate from 7,8-dihydrofolate: step 1/1.</text>
</comment>
<dbReference type="InterPro" id="IPR001796">
    <property type="entry name" value="DHFR_dom"/>
</dbReference>
<evidence type="ECO:0000256" key="2">
    <source>
        <dbReference type="ARBA" id="ARBA00009539"/>
    </source>
</evidence>
<evidence type="ECO:0000256" key="6">
    <source>
        <dbReference type="ARBA" id="ARBA00023002"/>
    </source>
</evidence>
<sequence>MISFLVAMDRNRLIGRDDDLPWHLPADLRYFKKLSTGHPVIMGRKTFDSIGKPLPGRKNIVLTRNPEFEHEDVDVFHSAEDFLKSGIPFGKECFVIGGARIFETFISYADRLYITRIDAEFEGDTYFTVFNEEKWRPVSEIPGILDQKNVFPHTFFVYERV</sequence>
<dbReference type="GO" id="GO:0046452">
    <property type="term" value="P:dihydrofolate metabolic process"/>
    <property type="evidence" value="ECO:0007669"/>
    <property type="project" value="TreeGrafter"/>
</dbReference>
<dbReference type="GO" id="GO:0046655">
    <property type="term" value="P:folic acid metabolic process"/>
    <property type="evidence" value="ECO:0007669"/>
    <property type="project" value="TreeGrafter"/>
</dbReference>
<comment type="similarity">
    <text evidence="2 8 9">Belongs to the dihydrofolate reductase family.</text>
</comment>
<dbReference type="InterPro" id="IPR012259">
    <property type="entry name" value="DHFR"/>
</dbReference>
<dbReference type="PROSITE" id="PS00075">
    <property type="entry name" value="DHFR_1"/>
    <property type="match status" value="1"/>
</dbReference>
<evidence type="ECO:0000313" key="12">
    <source>
        <dbReference type="Proteomes" id="UP000654670"/>
    </source>
</evidence>
<dbReference type="EC" id="1.5.1.3" evidence="3 8"/>
<evidence type="ECO:0000256" key="4">
    <source>
        <dbReference type="ARBA" id="ARBA00022563"/>
    </source>
</evidence>
<dbReference type="PRINTS" id="PR00070">
    <property type="entry name" value="DHFR"/>
</dbReference>
<dbReference type="Gene3D" id="3.40.430.10">
    <property type="entry name" value="Dihydrofolate Reductase, subunit A"/>
    <property type="match status" value="1"/>
</dbReference>
<dbReference type="PROSITE" id="PS51330">
    <property type="entry name" value="DHFR_2"/>
    <property type="match status" value="1"/>
</dbReference>
<keyword evidence="4 8" id="KW-0554">One-carbon metabolism</keyword>
<feature type="domain" description="DHFR" evidence="10">
    <location>
        <begin position="1"/>
        <end position="160"/>
    </location>
</feature>
<dbReference type="AlphaFoldDB" id="A0A917W4S0"/>
<evidence type="ECO:0000256" key="3">
    <source>
        <dbReference type="ARBA" id="ARBA00012856"/>
    </source>
</evidence>
<reference evidence="11" key="1">
    <citation type="journal article" date="2014" name="Int. J. Syst. Evol. Microbiol.">
        <title>Complete genome sequence of Corynebacterium casei LMG S-19264T (=DSM 44701T), isolated from a smear-ripened cheese.</title>
        <authorList>
            <consortium name="US DOE Joint Genome Institute (JGI-PGF)"/>
            <person name="Walter F."/>
            <person name="Albersmeier A."/>
            <person name="Kalinowski J."/>
            <person name="Ruckert C."/>
        </authorList>
    </citation>
    <scope>NUCLEOTIDE SEQUENCE</scope>
    <source>
        <strain evidence="11">JCM 15325</strain>
    </source>
</reference>
<keyword evidence="6 8" id="KW-0560">Oxidoreductase</keyword>
<evidence type="ECO:0000313" key="11">
    <source>
        <dbReference type="EMBL" id="GGL62531.1"/>
    </source>
</evidence>
<dbReference type="GO" id="GO:0046654">
    <property type="term" value="P:tetrahydrofolate biosynthetic process"/>
    <property type="evidence" value="ECO:0007669"/>
    <property type="project" value="InterPro"/>
</dbReference>
<name>A0A917W4S0_9BACL</name>
<dbReference type="InterPro" id="IPR024072">
    <property type="entry name" value="DHFR-like_dom_sf"/>
</dbReference>
<dbReference type="GO" id="GO:0006730">
    <property type="term" value="P:one-carbon metabolic process"/>
    <property type="evidence" value="ECO:0007669"/>
    <property type="project" value="UniProtKB-KW"/>
</dbReference>
<evidence type="ECO:0000256" key="5">
    <source>
        <dbReference type="ARBA" id="ARBA00022857"/>
    </source>
</evidence>
<dbReference type="FunFam" id="3.40.430.10:FF:000001">
    <property type="entry name" value="Dihydrofolate reductase"/>
    <property type="match status" value="1"/>
</dbReference>
<dbReference type="SUPFAM" id="SSF53597">
    <property type="entry name" value="Dihydrofolate reductase-like"/>
    <property type="match status" value="1"/>
</dbReference>
<keyword evidence="5 8" id="KW-0521">NADP</keyword>
<dbReference type="PIRSF" id="PIRSF000194">
    <property type="entry name" value="DHFR"/>
    <property type="match status" value="1"/>
</dbReference>
<accession>A0A917W4S0</accession>
<proteinExistence type="inferred from homology"/>
<dbReference type="Pfam" id="PF00186">
    <property type="entry name" value="DHFR_1"/>
    <property type="match status" value="1"/>
</dbReference>
<dbReference type="InterPro" id="IPR017925">
    <property type="entry name" value="DHFR_CS"/>
</dbReference>
<evidence type="ECO:0000259" key="10">
    <source>
        <dbReference type="PROSITE" id="PS51330"/>
    </source>
</evidence>
<dbReference type="GO" id="GO:0004146">
    <property type="term" value="F:dihydrofolate reductase activity"/>
    <property type="evidence" value="ECO:0007669"/>
    <property type="project" value="UniProtKB-EC"/>
</dbReference>
<evidence type="ECO:0000256" key="8">
    <source>
        <dbReference type="PIRNR" id="PIRNR000194"/>
    </source>
</evidence>
<evidence type="ECO:0000256" key="1">
    <source>
        <dbReference type="ARBA" id="ARBA00004903"/>
    </source>
</evidence>
<dbReference type="PANTHER" id="PTHR48069">
    <property type="entry name" value="DIHYDROFOLATE REDUCTASE"/>
    <property type="match status" value="1"/>
</dbReference>
<dbReference type="PANTHER" id="PTHR48069:SF3">
    <property type="entry name" value="DIHYDROFOLATE REDUCTASE"/>
    <property type="match status" value="1"/>
</dbReference>
<protein>
    <recommendedName>
        <fullName evidence="3 8">Dihydrofolate reductase</fullName>
        <ecNumber evidence="3 8">1.5.1.3</ecNumber>
    </recommendedName>
</protein>